<dbReference type="Pfam" id="PF08546">
    <property type="entry name" value="ApbA_C"/>
    <property type="match status" value="1"/>
</dbReference>
<organism evidence="8 9">
    <name type="scientific">Macrolepiota fuliginosa MF-IS2</name>
    <dbReference type="NCBI Taxonomy" id="1400762"/>
    <lineage>
        <taxon>Eukaryota</taxon>
        <taxon>Fungi</taxon>
        <taxon>Dikarya</taxon>
        <taxon>Basidiomycota</taxon>
        <taxon>Agaricomycotina</taxon>
        <taxon>Agaricomycetes</taxon>
        <taxon>Agaricomycetidae</taxon>
        <taxon>Agaricales</taxon>
        <taxon>Agaricineae</taxon>
        <taxon>Agaricaceae</taxon>
        <taxon>Macrolepiota</taxon>
    </lineage>
</organism>
<sequence>MHFHVLGLGSIGTFLAHHLRRALPPEIPITLIHKLRSQAERTLASGNIIRVERNGVVTQTTGFKTDVFDKPLRTSHGPWLPKSEMAIEHEEEANSNQPISSLLVTTKAHQALPAISKLAPLLSADSTIVLLQNGMGLYEELSSKVFRNPGQRPHFIIASNTHGVFTKGFHHVVHAGPGAIDFGIMPDLQGRNFETSLDDESIPPFDRHLQLNDITTPNDPHFKRYKSLRDTVALLLLLQPLHVTWRPMHEMQVILRRKLVVNAVINPLTAIMGCRNGDLSASPATQYLMDSICYEASQAFAAEFQSETNQWVHGLAEQGVDANTIDVTRLPLALTKAALAEEVVKVMTATRGNISSMLMDIRHGNPTEIDYINGYLLKIGRTHRVRMPTNATLLNLVKLRSHIPLDQQL</sequence>
<dbReference type="PANTHER" id="PTHR43765:SF2">
    <property type="entry name" value="2-DEHYDROPANTOATE 2-REDUCTASE"/>
    <property type="match status" value="1"/>
</dbReference>
<dbReference type="SUPFAM" id="SSF48179">
    <property type="entry name" value="6-phosphogluconate dehydrogenase C-terminal domain-like"/>
    <property type="match status" value="1"/>
</dbReference>
<dbReference type="Pfam" id="PF02558">
    <property type="entry name" value="ApbA"/>
    <property type="match status" value="1"/>
</dbReference>
<reference evidence="8" key="1">
    <citation type="submission" date="2020-11" db="EMBL/GenBank/DDBJ databases">
        <authorList>
            <consortium name="DOE Joint Genome Institute"/>
            <person name="Ahrendt S."/>
            <person name="Riley R."/>
            <person name="Andreopoulos W."/>
            <person name="Labutti K."/>
            <person name="Pangilinan J."/>
            <person name="Ruiz-Duenas F.J."/>
            <person name="Barrasa J.M."/>
            <person name="Sanchez-Garcia M."/>
            <person name="Camarero S."/>
            <person name="Miyauchi S."/>
            <person name="Serrano A."/>
            <person name="Linde D."/>
            <person name="Babiker R."/>
            <person name="Drula E."/>
            <person name="Ayuso-Fernandez I."/>
            <person name="Pacheco R."/>
            <person name="Padilla G."/>
            <person name="Ferreira P."/>
            <person name="Barriuso J."/>
            <person name="Kellner H."/>
            <person name="Castanera R."/>
            <person name="Alfaro M."/>
            <person name="Ramirez L."/>
            <person name="Pisabarro A.G."/>
            <person name="Kuo A."/>
            <person name="Tritt A."/>
            <person name="Lipzen A."/>
            <person name="He G."/>
            <person name="Yan M."/>
            <person name="Ng V."/>
            <person name="Cullen D."/>
            <person name="Martin F."/>
            <person name="Rosso M.-N."/>
            <person name="Henrissat B."/>
            <person name="Hibbett D."/>
            <person name="Martinez A.T."/>
            <person name="Grigoriev I.V."/>
        </authorList>
    </citation>
    <scope>NUCLEOTIDE SEQUENCE</scope>
    <source>
        <strain evidence="8">MF-IS2</strain>
    </source>
</reference>
<evidence type="ECO:0000256" key="5">
    <source>
        <dbReference type="ARBA" id="ARBA00032024"/>
    </source>
</evidence>
<keyword evidence="3" id="KW-0521">NADP</keyword>
<dbReference type="InterPro" id="IPR008927">
    <property type="entry name" value="6-PGluconate_DH-like_C_sf"/>
</dbReference>
<dbReference type="InterPro" id="IPR003710">
    <property type="entry name" value="ApbA"/>
</dbReference>
<dbReference type="AlphaFoldDB" id="A0A9P5XMD1"/>
<dbReference type="Gene3D" id="3.40.50.720">
    <property type="entry name" value="NAD(P)-binding Rossmann-like Domain"/>
    <property type="match status" value="1"/>
</dbReference>
<dbReference type="Proteomes" id="UP000807342">
    <property type="component" value="Unassembled WGS sequence"/>
</dbReference>
<keyword evidence="4" id="KW-0560">Oxidoreductase</keyword>
<feature type="domain" description="Ketopantoate reductase N-terminal" evidence="6">
    <location>
        <begin position="3"/>
        <end position="186"/>
    </location>
</feature>
<dbReference type="GO" id="GO:0015940">
    <property type="term" value="P:pantothenate biosynthetic process"/>
    <property type="evidence" value="ECO:0007669"/>
    <property type="project" value="InterPro"/>
</dbReference>
<dbReference type="NCBIfam" id="TIGR00745">
    <property type="entry name" value="apbA_panE"/>
    <property type="match status" value="1"/>
</dbReference>
<name>A0A9P5XMD1_9AGAR</name>
<keyword evidence="9" id="KW-1185">Reference proteome</keyword>
<dbReference type="InterPro" id="IPR013328">
    <property type="entry name" value="6PGD_dom2"/>
</dbReference>
<dbReference type="InterPro" id="IPR013332">
    <property type="entry name" value="KPR_N"/>
</dbReference>
<dbReference type="SUPFAM" id="SSF51735">
    <property type="entry name" value="NAD(P)-binding Rossmann-fold domains"/>
    <property type="match status" value="1"/>
</dbReference>
<dbReference type="OrthoDB" id="73846at2759"/>
<protein>
    <recommendedName>
        <fullName evidence="2">2-dehydropantoate 2-reductase</fullName>
        <ecNumber evidence="2">1.1.1.169</ecNumber>
    </recommendedName>
    <alternativeName>
        <fullName evidence="5">Ketopantoate reductase</fullName>
    </alternativeName>
</protein>
<dbReference type="InterPro" id="IPR013752">
    <property type="entry name" value="KPA_reductase"/>
</dbReference>
<dbReference type="Gene3D" id="1.10.1040.10">
    <property type="entry name" value="N-(1-d-carboxylethyl)-l-norvaline Dehydrogenase, domain 2"/>
    <property type="match status" value="1"/>
</dbReference>
<dbReference type="GO" id="GO:0050661">
    <property type="term" value="F:NADP binding"/>
    <property type="evidence" value="ECO:0007669"/>
    <property type="project" value="TreeGrafter"/>
</dbReference>
<dbReference type="EC" id="1.1.1.169" evidence="2"/>
<evidence type="ECO:0000256" key="2">
    <source>
        <dbReference type="ARBA" id="ARBA00013014"/>
    </source>
</evidence>
<dbReference type="InterPro" id="IPR036291">
    <property type="entry name" value="NAD(P)-bd_dom_sf"/>
</dbReference>
<evidence type="ECO:0000256" key="1">
    <source>
        <dbReference type="ARBA" id="ARBA00007870"/>
    </source>
</evidence>
<comment type="similarity">
    <text evidence="1">Belongs to the ketopantoate reductase family.</text>
</comment>
<dbReference type="EMBL" id="MU151056">
    <property type="protein sequence ID" value="KAF9454142.1"/>
    <property type="molecule type" value="Genomic_DNA"/>
</dbReference>
<comment type="caution">
    <text evidence="8">The sequence shown here is derived from an EMBL/GenBank/DDBJ whole genome shotgun (WGS) entry which is preliminary data.</text>
</comment>
<accession>A0A9P5XMD1</accession>
<feature type="domain" description="Ketopantoate reductase C-terminal" evidence="7">
    <location>
        <begin position="254"/>
        <end position="399"/>
    </location>
</feature>
<evidence type="ECO:0000313" key="8">
    <source>
        <dbReference type="EMBL" id="KAF9454142.1"/>
    </source>
</evidence>
<dbReference type="InterPro" id="IPR050838">
    <property type="entry name" value="Ketopantoate_reductase"/>
</dbReference>
<dbReference type="PANTHER" id="PTHR43765">
    <property type="entry name" value="2-DEHYDROPANTOATE 2-REDUCTASE-RELATED"/>
    <property type="match status" value="1"/>
</dbReference>
<evidence type="ECO:0000259" key="7">
    <source>
        <dbReference type="Pfam" id="PF08546"/>
    </source>
</evidence>
<proteinExistence type="inferred from homology"/>
<dbReference type="GO" id="GO:0005739">
    <property type="term" value="C:mitochondrion"/>
    <property type="evidence" value="ECO:0007669"/>
    <property type="project" value="TreeGrafter"/>
</dbReference>
<evidence type="ECO:0000259" key="6">
    <source>
        <dbReference type="Pfam" id="PF02558"/>
    </source>
</evidence>
<dbReference type="GO" id="GO:0008677">
    <property type="term" value="F:2-dehydropantoate 2-reductase activity"/>
    <property type="evidence" value="ECO:0007669"/>
    <property type="project" value="UniProtKB-EC"/>
</dbReference>
<evidence type="ECO:0000256" key="3">
    <source>
        <dbReference type="ARBA" id="ARBA00022857"/>
    </source>
</evidence>
<gene>
    <name evidence="8" type="ORF">P691DRAFT_798405</name>
</gene>
<evidence type="ECO:0000256" key="4">
    <source>
        <dbReference type="ARBA" id="ARBA00023002"/>
    </source>
</evidence>
<evidence type="ECO:0000313" key="9">
    <source>
        <dbReference type="Proteomes" id="UP000807342"/>
    </source>
</evidence>